<evidence type="ECO:0000256" key="1">
    <source>
        <dbReference type="SAM" id="MobiDB-lite"/>
    </source>
</evidence>
<dbReference type="RefSeq" id="WP_327789689.1">
    <property type="nucleotide sequence ID" value="NZ_JARGEQ010000126.1"/>
</dbReference>
<evidence type="ECO:0000313" key="2">
    <source>
        <dbReference type="EMBL" id="MDF1587270.1"/>
    </source>
</evidence>
<feature type="region of interest" description="Disordered" evidence="1">
    <location>
        <begin position="136"/>
        <end position="156"/>
    </location>
</feature>
<dbReference type="Proteomes" id="UP001301140">
    <property type="component" value="Unassembled WGS sequence"/>
</dbReference>
<comment type="caution">
    <text evidence="2">The sequence shown here is derived from an EMBL/GenBank/DDBJ whole genome shotgun (WGS) entry which is preliminary data.</text>
</comment>
<reference evidence="2 3" key="1">
    <citation type="submission" date="2023-03" db="EMBL/GenBank/DDBJ databases">
        <title>YIM 152171 draft genome.</title>
        <authorList>
            <person name="Yang Z."/>
        </authorList>
    </citation>
    <scope>NUCLEOTIDE SEQUENCE [LARGE SCALE GENOMIC DNA]</scope>
    <source>
        <strain evidence="2 3">YIM 152171</strain>
    </source>
</reference>
<feature type="compositionally biased region" description="Basic and acidic residues" evidence="1">
    <location>
        <begin position="146"/>
        <end position="155"/>
    </location>
</feature>
<sequence length="216" mass="23353">MPHAPSVAQSDASRFNGALSRGPVTPEGKAASAGNGQRHGLFSETLALEPAEETHFQGLLDSLGARHRPADEVESYWVRQMAICMVRTERLNALELRVLDAALEGAGAVREARLPSPATVLRYRARLQRDHEHAARELAAAKAQRRPAEPEKTNPRTDMAAQLAQVEAAAAADTERFMARLLAMRGAEGKVEPDGLPSAGLNRAQRRRQRALSASA</sequence>
<accession>A0AAP3XTF7</accession>
<keyword evidence="3" id="KW-1185">Reference proteome</keyword>
<evidence type="ECO:0000313" key="3">
    <source>
        <dbReference type="Proteomes" id="UP001301140"/>
    </source>
</evidence>
<dbReference type="EMBL" id="JARGEQ010000126">
    <property type="protein sequence ID" value="MDF1587270.1"/>
    <property type="molecule type" value="Genomic_DNA"/>
</dbReference>
<feature type="region of interest" description="Disordered" evidence="1">
    <location>
        <begin position="1"/>
        <end position="37"/>
    </location>
</feature>
<feature type="region of interest" description="Disordered" evidence="1">
    <location>
        <begin position="188"/>
        <end position="216"/>
    </location>
</feature>
<organism evidence="2 3">
    <name type="scientific">Marinimicrococcus flavescens</name>
    <dbReference type="NCBI Taxonomy" id="3031815"/>
    <lineage>
        <taxon>Bacteria</taxon>
        <taxon>Pseudomonadati</taxon>
        <taxon>Pseudomonadota</taxon>
        <taxon>Alphaproteobacteria</taxon>
        <taxon>Geminicoccales</taxon>
        <taxon>Geminicoccaceae</taxon>
        <taxon>Marinimicrococcus</taxon>
    </lineage>
</organism>
<proteinExistence type="predicted"/>
<gene>
    <name evidence="2" type="ORF">PZ740_12865</name>
</gene>
<protein>
    <submittedName>
        <fullName evidence="2">Uncharacterized protein</fullName>
    </submittedName>
</protein>
<name>A0AAP3XTF7_9PROT</name>
<dbReference type="AlphaFoldDB" id="A0AAP3XTF7"/>